<dbReference type="InterPro" id="IPR005255">
    <property type="entry name" value="PdxA_fam"/>
</dbReference>
<evidence type="ECO:0000256" key="2">
    <source>
        <dbReference type="ARBA" id="ARBA00023002"/>
    </source>
</evidence>
<dbReference type="NCBIfam" id="TIGR00557">
    <property type="entry name" value="pdxA"/>
    <property type="match status" value="1"/>
</dbReference>
<dbReference type="Gene3D" id="3.40.718.10">
    <property type="entry name" value="Isopropylmalate Dehydrogenase"/>
    <property type="match status" value="1"/>
</dbReference>
<dbReference type="Proteomes" id="UP000725649">
    <property type="component" value="Unassembled WGS sequence"/>
</dbReference>
<dbReference type="PANTHER" id="PTHR30004">
    <property type="entry name" value="4-HYDROXYTHREONINE-4-PHOSPHATE DEHYDROGENASE"/>
    <property type="match status" value="1"/>
</dbReference>
<sequence length="311" mass="33379">MKPLVFISAGDPLGIGPEVTVKSLKNPLVQQACSPVVIGEASSLLRAGFEEKLARFINIDACECLQDALPGPTRAGGLCSFKAVELGAKLARQSGFALVTAPISKQSWTLADIPYTGHTEFLREQGGKEGLMMFVSGKLRCALVTEHFAIADLSSAITKKRVFHTAREFVSALMRLGIENPRVAVAALNPHAGDNGKFGTEEKKILTPVIKQLQKKGIRIEGPFPSDSLWYAHAQGKYDGILCMYHDQALAPLKIAAKEPIVHITAGLKFLRTSPTHGTAFDIAGTNQADPSSMIAAILFAAVRGKKLLSY</sequence>
<organism evidence="4 5">
    <name type="scientific">Candidatus Avelusimicrobium gallicola</name>
    <dbReference type="NCBI Taxonomy" id="2562704"/>
    <lineage>
        <taxon>Bacteria</taxon>
        <taxon>Pseudomonadati</taxon>
        <taxon>Elusimicrobiota</taxon>
        <taxon>Elusimicrobia</taxon>
        <taxon>Elusimicrobiales</taxon>
        <taxon>Elusimicrobiaceae</taxon>
        <taxon>Candidatus Avelusimicrobium</taxon>
    </lineage>
</organism>
<keyword evidence="3" id="KW-0520">NAD</keyword>
<name>A0A928DPA0_9BACT</name>
<evidence type="ECO:0000313" key="5">
    <source>
        <dbReference type="Proteomes" id="UP000725649"/>
    </source>
</evidence>
<dbReference type="EMBL" id="SUVG01000002">
    <property type="protein sequence ID" value="MBE6420916.1"/>
    <property type="molecule type" value="Genomic_DNA"/>
</dbReference>
<evidence type="ECO:0000256" key="1">
    <source>
        <dbReference type="ARBA" id="ARBA00022723"/>
    </source>
</evidence>
<reference evidence="4" key="1">
    <citation type="submission" date="2019-04" db="EMBL/GenBank/DDBJ databases">
        <title>Evolution of Biomass-Degrading Anaerobic Consortia Revealed by Metagenomics.</title>
        <authorList>
            <person name="Peng X."/>
        </authorList>
    </citation>
    <scope>NUCLEOTIDE SEQUENCE</scope>
    <source>
        <strain evidence="4">SIG66</strain>
    </source>
</reference>
<keyword evidence="1" id="KW-0479">Metal-binding</keyword>
<comment type="caution">
    <text evidence="4">The sequence shown here is derived from an EMBL/GenBank/DDBJ whole genome shotgun (WGS) entry which is preliminary data.</text>
</comment>
<dbReference type="GO" id="GO:0046872">
    <property type="term" value="F:metal ion binding"/>
    <property type="evidence" value="ECO:0007669"/>
    <property type="project" value="UniProtKB-KW"/>
</dbReference>
<dbReference type="EC" id="1.1.1.262" evidence="4"/>
<protein>
    <submittedName>
        <fullName evidence="4">4-hydroxythreonine-4-phosphate dehydrogenase PdxA</fullName>
        <ecNumber evidence="4">1.1.1.262</ecNumber>
    </submittedName>
</protein>
<dbReference type="PANTHER" id="PTHR30004:SF6">
    <property type="entry name" value="D-THREONATE 4-PHOSPHATE DEHYDROGENASE"/>
    <property type="match status" value="1"/>
</dbReference>
<dbReference type="GO" id="GO:0051287">
    <property type="term" value="F:NAD binding"/>
    <property type="evidence" value="ECO:0007669"/>
    <property type="project" value="InterPro"/>
</dbReference>
<dbReference type="GO" id="GO:0050570">
    <property type="term" value="F:4-hydroxythreonine-4-phosphate dehydrogenase activity"/>
    <property type="evidence" value="ECO:0007669"/>
    <property type="project" value="UniProtKB-EC"/>
</dbReference>
<proteinExistence type="predicted"/>
<accession>A0A928DPA0</accession>
<keyword evidence="2 4" id="KW-0560">Oxidoreductase</keyword>
<dbReference type="Pfam" id="PF04166">
    <property type="entry name" value="PdxA"/>
    <property type="match status" value="1"/>
</dbReference>
<gene>
    <name evidence="4" type="primary">pdxA</name>
    <name evidence="4" type="ORF">E7027_02060</name>
</gene>
<evidence type="ECO:0000313" key="4">
    <source>
        <dbReference type="EMBL" id="MBE6420916.1"/>
    </source>
</evidence>
<dbReference type="SUPFAM" id="SSF53659">
    <property type="entry name" value="Isocitrate/Isopropylmalate dehydrogenase-like"/>
    <property type="match status" value="1"/>
</dbReference>
<evidence type="ECO:0000256" key="3">
    <source>
        <dbReference type="ARBA" id="ARBA00023027"/>
    </source>
</evidence>
<dbReference type="AlphaFoldDB" id="A0A928DPA0"/>